<dbReference type="EMBL" id="AJWY01007163">
    <property type="protein sequence ID" value="EKC64802.1"/>
    <property type="molecule type" value="Genomic_DNA"/>
</dbReference>
<proteinExistence type="predicted"/>
<dbReference type="Gene3D" id="2.40.170.20">
    <property type="entry name" value="TonB-dependent receptor, beta-barrel domain"/>
    <property type="match status" value="1"/>
</dbReference>
<dbReference type="InterPro" id="IPR036942">
    <property type="entry name" value="Beta-barrel_TonB_sf"/>
</dbReference>
<feature type="non-terminal residue" evidence="8">
    <location>
        <position position="1"/>
    </location>
</feature>
<reference evidence="8" key="1">
    <citation type="journal article" date="2013" name="Environ. Microbiol.">
        <title>Microbiota from the distal guts of lean and obese adolescents exhibit partial functional redundancy besides clear differences in community structure.</title>
        <authorList>
            <person name="Ferrer M."/>
            <person name="Ruiz A."/>
            <person name="Lanza F."/>
            <person name="Haange S.B."/>
            <person name="Oberbach A."/>
            <person name="Till H."/>
            <person name="Bargiela R."/>
            <person name="Campoy C."/>
            <person name="Segura M.T."/>
            <person name="Richter M."/>
            <person name="von Bergen M."/>
            <person name="Seifert J."/>
            <person name="Suarez A."/>
        </authorList>
    </citation>
    <scope>NUCLEOTIDE SEQUENCE</scope>
</reference>
<keyword evidence="6" id="KW-0998">Cell outer membrane</keyword>
<evidence type="ECO:0000256" key="4">
    <source>
        <dbReference type="ARBA" id="ARBA00023077"/>
    </source>
</evidence>
<dbReference type="AlphaFoldDB" id="K1SW19"/>
<evidence type="ECO:0000256" key="5">
    <source>
        <dbReference type="ARBA" id="ARBA00023136"/>
    </source>
</evidence>
<dbReference type="SUPFAM" id="SSF56935">
    <property type="entry name" value="Porins"/>
    <property type="match status" value="1"/>
</dbReference>
<dbReference type="Pfam" id="PF00593">
    <property type="entry name" value="TonB_dep_Rec_b-barrel"/>
    <property type="match status" value="1"/>
</dbReference>
<keyword evidence="2" id="KW-0813">Transport</keyword>
<comment type="subcellular location">
    <subcellularLocation>
        <location evidence="1">Cell outer membrane</location>
        <topology evidence="1">Multi-pass membrane protein</topology>
    </subcellularLocation>
</comment>
<protein>
    <submittedName>
        <fullName evidence="8">TonB-dependent receptor plug</fullName>
    </submittedName>
</protein>
<comment type="caution">
    <text evidence="8">The sequence shown here is derived from an EMBL/GenBank/DDBJ whole genome shotgun (WGS) entry which is preliminary data.</text>
</comment>
<dbReference type="InterPro" id="IPR000531">
    <property type="entry name" value="Beta-barrel_TonB"/>
</dbReference>
<accession>K1SW19</accession>
<keyword evidence="8" id="KW-0675">Receptor</keyword>
<feature type="non-terminal residue" evidence="8">
    <location>
        <position position="313"/>
    </location>
</feature>
<dbReference type="PROSITE" id="PS52016">
    <property type="entry name" value="TONB_DEPENDENT_REC_3"/>
    <property type="match status" value="1"/>
</dbReference>
<evidence type="ECO:0000256" key="1">
    <source>
        <dbReference type="ARBA" id="ARBA00004571"/>
    </source>
</evidence>
<dbReference type="GO" id="GO:0009279">
    <property type="term" value="C:cell outer membrane"/>
    <property type="evidence" value="ECO:0007669"/>
    <property type="project" value="UniProtKB-SubCell"/>
</dbReference>
<gene>
    <name evidence="8" type="ORF">LEA_10656</name>
</gene>
<dbReference type="InterPro" id="IPR039426">
    <property type="entry name" value="TonB-dep_rcpt-like"/>
</dbReference>
<organism evidence="8">
    <name type="scientific">human gut metagenome</name>
    <dbReference type="NCBI Taxonomy" id="408170"/>
    <lineage>
        <taxon>unclassified sequences</taxon>
        <taxon>metagenomes</taxon>
        <taxon>organismal metagenomes</taxon>
    </lineage>
</organism>
<keyword evidence="5" id="KW-0472">Membrane</keyword>
<keyword evidence="3" id="KW-0812">Transmembrane</keyword>
<evidence type="ECO:0000259" key="7">
    <source>
        <dbReference type="Pfam" id="PF00593"/>
    </source>
</evidence>
<keyword evidence="4" id="KW-0798">TonB box</keyword>
<sequence>TAEYWESAMVSLMGRVNYVFKDRYLFTVTARYDGTSRLARKNRWGLLPSAAIGWSIKNEAFMSNVEWVNTLKLRASWGKTGNNNVGYNVTQTQLGLNPYYLGGSGNKGFGLGDSLGNEDLKWEMTSEWNLGLDFGFFKNRLSGMVDVYFRKTTDLIFQRQVADVNGYRSILENIGTTQNRGVEFTLNSVNISKKDFTWKTNIVFSLNRNKILDLDGTKTDDLANRRFIGYPMNVYYDVKQIGIWQEWEKDEAAKYSAAPGWPKIEDHDKNGIIDANDMYILGTQSPDWTAGMTNTFSYKNWDLSVYMYAQIGG</sequence>
<name>K1SW19_9ZZZZ</name>
<feature type="domain" description="TonB-dependent receptor-like beta-barrel" evidence="7">
    <location>
        <begin position="11"/>
        <end position="255"/>
    </location>
</feature>
<evidence type="ECO:0000256" key="2">
    <source>
        <dbReference type="ARBA" id="ARBA00022448"/>
    </source>
</evidence>
<evidence type="ECO:0000256" key="3">
    <source>
        <dbReference type="ARBA" id="ARBA00022692"/>
    </source>
</evidence>
<evidence type="ECO:0000256" key="6">
    <source>
        <dbReference type="ARBA" id="ARBA00023237"/>
    </source>
</evidence>
<evidence type="ECO:0000313" key="8">
    <source>
        <dbReference type="EMBL" id="EKC64802.1"/>
    </source>
</evidence>